<comment type="caution">
    <text evidence="2">The sequence shown here is derived from an EMBL/GenBank/DDBJ whole genome shotgun (WGS) entry which is preliminary data.</text>
</comment>
<dbReference type="InterPro" id="IPR016156">
    <property type="entry name" value="FAD/NAD-linked_Rdtase_dimer_sf"/>
</dbReference>
<sequence length="105" mass="11447">TGITEQEAKDNNINYRTILVDGEDHAAYYPGGEDVYIKLIYHADTKILLGAQVAGKRGAALRADSLAVAIQNKMTTQELANMDFLYAPPFATTWDIMNVAGNVAK</sequence>
<evidence type="ECO:0000259" key="1">
    <source>
        <dbReference type="Pfam" id="PF02852"/>
    </source>
</evidence>
<feature type="non-terminal residue" evidence="2">
    <location>
        <position position="1"/>
    </location>
</feature>
<dbReference type="HOGENOM" id="CLU_2242195_0_0_0"/>
<evidence type="ECO:0000313" key="2">
    <source>
        <dbReference type="EMBL" id="EKA92643.1"/>
    </source>
</evidence>
<organism evidence="2 3">
    <name type="scientific">Fusobacterium periodonticum D10</name>
    <dbReference type="NCBI Taxonomy" id="620833"/>
    <lineage>
        <taxon>Bacteria</taxon>
        <taxon>Fusobacteriati</taxon>
        <taxon>Fusobacteriota</taxon>
        <taxon>Fusobacteriia</taxon>
        <taxon>Fusobacteriales</taxon>
        <taxon>Fusobacteriaceae</taxon>
        <taxon>Fusobacterium</taxon>
    </lineage>
</organism>
<reference evidence="2 3" key="1">
    <citation type="submission" date="2012-05" db="EMBL/GenBank/DDBJ databases">
        <title>The Genome Sequence of Fusobacterium periodontium Oral Taxon 201 Strain D10.</title>
        <authorList>
            <consortium name="The Broad Institute Genome Sequencing Platform"/>
            <consortium name="The Broad Institute Genome Sequencing Center for Infectious Disease"/>
            <person name="Earl A."/>
            <person name="Ward D."/>
            <person name="Feldgarden M."/>
            <person name="Gevers D."/>
            <person name="Strauss J."/>
            <person name="Sibley C."/>
            <person name="White A."/>
            <person name="Ambrose C.E."/>
            <person name="Allen-Vercoe E."/>
            <person name="Walker B."/>
            <person name="Young S.K."/>
            <person name="Zeng Q."/>
            <person name="Gargeya S."/>
            <person name="Fitzgerald M."/>
            <person name="Haas B."/>
            <person name="Abouelleil A."/>
            <person name="Alvarado L."/>
            <person name="Arachchi H.M."/>
            <person name="Berlin A.M."/>
            <person name="Chapman S.B."/>
            <person name="Goldberg J."/>
            <person name="Griggs A."/>
            <person name="Gujja S."/>
            <person name="Hansen M."/>
            <person name="Howarth C."/>
            <person name="Imamovic A."/>
            <person name="Larimer J."/>
            <person name="McCowan C."/>
            <person name="Montmayeur A."/>
            <person name="Murphy C."/>
            <person name="Neiman D."/>
            <person name="Pearson M."/>
            <person name="Priest M."/>
            <person name="Roberts A."/>
            <person name="Saif S."/>
            <person name="Shea T."/>
            <person name="Sisk P."/>
            <person name="Sykes S."/>
            <person name="Wortman J."/>
            <person name="Nusbaum C."/>
            <person name="Birren B."/>
        </authorList>
    </citation>
    <scope>NUCLEOTIDE SEQUENCE [LARGE SCALE GENOMIC DNA]</scope>
    <source>
        <strain evidence="2 3">D10</strain>
    </source>
</reference>
<protein>
    <recommendedName>
        <fullName evidence="1">Pyridine nucleotide-disulphide oxidoreductase dimerisation domain-containing protein</fullName>
    </recommendedName>
</protein>
<gene>
    <name evidence="2" type="ORF">FPOG_00939</name>
</gene>
<accession>K1HAV3</accession>
<proteinExistence type="predicted"/>
<evidence type="ECO:0000313" key="3">
    <source>
        <dbReference type="Proteomes" id="UP000005809"/>
    </source>
</evidence>
<name>K1HAV3_9FUSO</name>
<dbReference type="Pfam" id="PF02852">
    <property type="entry name" value="Pyr_redox_dim"/>
    <property type="match status" value="1"/>
</dbReference>
<dbReference type="Gene3D" id="3.30.390.30">
    <property type="match status" value="1"/>
</dbReference>
<feature type="domain" description="Pyridine nucleotide-disulphide oxidoreductase dimerisation" evidence="1">
    <location>
        <begin position="1"/>
        <end position="93"/>
    </location>
</feature>
<dbReference type="SUPFAM" id="SSF55424">
    <property type="entry name" value="FAD/NAD-linked reductases, dimerisation (C-terminal) domain"/>
    <property type="match status" value="1"/>
</dbReference>
<dbReference type="EMBL" id="ACIF01000331">
    <property type="protein sequence ID" value="EKA92643.1"/>
    <property type="molecule type" value="Genomic_DNA"/>
</dbReference>
<dbReference type="PATRIC" id="fig|620833.3.peg.2042"/>
<dbReference type="InterPro" id="IPR004099">
    <property type="entry name" value="Pyr_nucl-diS_OxRdtase_dimer"/>
</dbReference>
<dbReference type="AlphaFoldDB" id="K1HAV3"/>
<dbReference type="Proteomes" id="UP000005809">
    <property type="component" value="Unassembled WGS sequence"/>
</dbReference>